<dbReference type="InterPro" id="IPR049278">
    <property type="entry name" value="MS_channel_C"/>
</dbReference>
<feature type="transmembrane region" description="Helical" evidence="8">
    <location>
        <begin position="166"/>
        <end position="195"/>
    </location>
</feature>
<feature type="transmembrane region" description="Helical" evidence="8">
    <location>
        <begin position="446"/>
        <end position="471"/>
    </location>
</feature>
<evidence type="ECO:0000256" key="8">
    <source>
        <dbReference type="SAM" id="Phobius"/>
    </source>
</evidence>
<dbReference type="Pfam" id="PF21088">
    <property type="entry name" value="MS_channel_1st"/>
    <property type="match status" value="1"/>
</dbReference>
<dbReference type="Proteomes" id="UP000027318">
    <property type="component" value="Unassembled WGS sequence"/>
</dbReference>
<feature type="compositionally biased region" description="Polar residues" evidence="7">
    <location>
        <begin position="734"/>
        <end position="743"/>
    </location>
</feature>
<feature type="transmembrane region" description="Helical" evidence="8">
    <location>
        <begin position="117"/>
        <end position="138"/>
    </location>
</feature>
<dbReference type="Pfam" id="PF25392">
    <property type="entry name" value="MS_channel_TM1"/>
    <property type="match status" value="1"/>
</dbReference>
<evidence type="ECO:0000256" key="4">
    <source>
        <dbReference type="ARBA" id="ARBA00022692"/>
    </source>
</evidence>
<dbReference type="InterPro" id="IPR010920">
    <property type="entry name" value="LSM_dom_sf"/>
</dbReference>
<evidence type="ECO:0000259" key="12">
    <source>
        <dbReference type="Pfam" id="PF21088"/>
    </source>
</evidence>
<dbReference type="Gene3D" id="3.30.70.100">
    <property type="match status" value="1"/>
</dbReference>
<dbReference type="InterPro" id="IPR023408">
    <property type="entry name" value="MscS_beta-dom_sf"/>
</dbReference>
<dbReference type="InterPro" id="IPR011066">
    <property type="entry name" value="MscS_channel_C_sf"/>
</dbReference>
<feature type="transmembrane region" description="Helical" evidence="8">
    <location>
        <begin position="412"/>
        <end position="434"/>
    </location>
</feature>
<keyword evidence="9" id="KW-0732">Signal</keyword>
<sequence length="754" mass="82576">MSTNLPGLTQRLLHSFFVLLLIGLSISVQADTGPASQPATSSQLLADLLENPETRDQLIRELRALATAEEGAADSEQLTLVQQVADTTQAFAQQLTTQILNALDAISTLGQTEWHLLVPHALNFLYVIIATLASYLVLRKLAIPLFRYANNLVNTQPGAGRLLTRLGVVLGAWVVDLLTILLAWVAGYSIALFLIGELGEMETVQSLFLNAFLVIELFKAMVRLFFSARYDRLRLLPFCAETAAYWNAWLARISSFIGYGMLLLVPVVNFYLAPALGHLLSLIIMLIAFAYALAIILQNKKRVALNISEQAEQADFAFTTVLLNMLSRSWHLLAIAYFAGLLLVTAIRPEDALPVMLQASLQTLLAIVVGLFISALLTQMISRQMRISDELKQRFPALEQRLNEFIPTSLKVVRLVIMLVVFAFVLDAWSLFNVSDWLNSEAGTRIIGSALSVAIILLVAKLLWIAFASWVEHQLNPTTGRGAASARQRTLLKLLSNAVMITLIVFTVMITLAELGLNIGPLIAGAGVVGLAIGFGAQTLVKDVITGVFIQLENAINTGDVVTADGITGTAENLTIRSLGLRDRFGTYHLIPFSSITSVSNYMRGYGYHVGEYGVAYREDTDEVIVHLRAAFDELMSDPEVRDNIMDDLEVQGVTALADNSVNIRVRIKTLPGAQWSIGRAYNRLVKRHLDAAGIEIPFPHLTLYFGQNKDGSAPPAALNLVSTPASRRAEKGLNTQPDQARSNPEPGTDFDEV</sequence>
<feature type="chain" id="PRO_5001620321" evidence="9">
    <location>
        <begin position="31"/>
        <end position="754"/>
    </location>
</feature>
<dbReference type="GO" id="GO:0005886">
    <property type="term" value="C:plasma membrane"/>
    <property type="evidence" value="ECO:0007669"/>
    <property type="project" value="UniProtKB-SubCell"/>
</dbReference>
<evidence type="ECO:0000259" key="13">
    <source>
        <dbReference type="Pfam" id="PF25392"/>
    </source>
</evidence>
<evidence type="ECO:0000259" key="10">
    <source>
        <dbReference type="Pfam" id="PF00924"/>
    </source>
</evidence>
<feature type="transmembrane region" description="Helical" evidence="8">
    <location>
        <begin position="207"/>
        <end position="226"/>
    </location>
</feature>
<name>A0A063Y2A0_9GAMM</name>
<reference evidence="14 15" key="1">
    <citation type="journal article" date="2005" name="Int. J. Syst. Evol. Microbiol.">
        <title>Nitrincola lacisaponensis gen. nov., sp. nov., a novel alkaliphilic bacterium isolated from an alkaline, saline lake.</title>
        <authorList>
            <person name="Dimitriu P.A."/>
            <person name="Shukla S.K."/>
            <person name="Conradt J."/>
            <person name="Marquez M.C."/>
            <person name="Ventosa A."/>
            <person name="Maglia A."/>
            <person name="Peyton B.M."/>
            <person name="Pinkart H.C."/>
            <person name="Mormile M.R."/>
        </authorList>
    </citation>
    <scope>NUCLEOTIDE SEQUENCE [LARGE SCALE GENOMIC DNA]</scope>
    <source>
        <strain evidence="14 15">4CA</strain>
    </source>
</reference>
<evidence type="ECO:0000256" key="1">
    <source>
        <dbReference type="ARBA" id="ARBA00004651"/>
    </source>
</evidence>
<comment type="similarity">
    <text evidence="2">Belongs to the MscS (TC 1.A.23) family.</text>
</comment>
<evidence type="ECO:0000313" key="15">
    <source>
        <dbReference type="Proteomes" id="UP000027318"/>
    </source>
</evidence>
<gene>
    <name evidence="14" type="ORF">ADINL_3102</name>
</gene>
<keyword evidence="15" id="KW-1185">Reference proteome</keyword>
<feature type="domain" description="Mechanosensitive ion channel transmembrane helices 2/3" evidence="12">
    <location>
        <begin position="500"/>
        <end position="538"/>
    </location>
</feature>
<feature type="transmembrane region" description="Helical" evidence="8">
    <location>
        <begin position="330"/>
        <end position="347"/>
    </location>
</feature>
<feature type="transmembrane region" description="Helical" evidence="8">
    <location>
        <begin position="359"/>
        <end position="378"/>
    </location>
</feature>
<evidence type="ECO:0000256" key="3">
    <source>
        <dbReference type="ARBA" id="ARBA00022475"/>
    </source>
</evidence>
<dbReference type="GO" id="GO:0008381">
    <property type="term" value="F:mechanosensitive monoatomic ion channel activity"/>
    <property type="evidence" value="ECO:0007669"/>
    <property type="project" value="InterPro"/>
</dbReference>
<proteinExistence type="inferred from homology"/>
<feature type="domain" description="Mechanosensitive ion channel MscS C-terminal" evidence="11">
    <location>
        <begin position="613"/>
        <end position="697"/>
    </location>
</feature>
<organism evidence="14 15">
    <name type="scientific">Nitrincola lacisaponensis</name>
    <dbReference type="NCBI Taxonomy" id="267850"/>
    <lineage>
        <taxon>Bacteria</taxon>
        <taxon>Pseudomonadati</taxon>
        <taxon>Pseudomonadota</taxon>
        <taxon>Gammaproteobacteria</taxon>
        <taxon>Oceanospirillales</taxon>
        <taxon>Oceanospirillaceae</taxon>
        <taxon>Nitrincola</taxon>
    </lineage>
</organism>
<evidence type="ECO:0000256" key="6">
    <source>
        <dbReference type="ARBA" id="ARBA00023136"/>
    </source>
</evidence>
<feature type="transmembrane region" description="Helical" evidence="8">
    <location>
        <begin position="519"/>
        <end position="541"/>
    </location>
</feature>
<dbReference type="InterPro" id="IPR049142">
    <property type="entry name" value="MS_channel_1st"/>
</dbReference>
<dbReference type="Gene3D" id="2.30.30.60">
    <property type="match status" value="1"/>
</dbReference>
<accession>A0A063Y2A0</accession>
<feature type="transmembrane region" description="Helical" evidence="8">
    <location>
        <begin position="256"/>
        <end position="273"/>
    </location>
</feature>
<dbReference type="PANTHER" id="PTHR30460">
    <property type="entry name" value="MODERATE CONDUCTANCE MECHANOSENSITIVE CHANNEL YBIO"/>
    <property type="match status" value="1"/>
</dbReference>
<dbReference type="PATRIC" id="fig|267850.7.peg.3053"/>
<evidence type="ECO:0000259" key="11">
    <source>
        <dbReference type="Pfam" id="PF21082"/>
    </source>
</evidence>
<evidence type="ECO:0000256" key="2">
    <source>
        <dbReference type="ARBA" id="ARBA00008017"/>
    </source>
</evidence>
<feature type="signal peptide" evidence="9">
    <location>
        <begin position="1"/>
        <end position="30"/>
    </location>
</feature>
<dbReference type="Gene3D" id="1.10.287.1260">
    <property type="match status" value="1"/>
</dbReference>
<evidence type="ECO:0000256" key="9">
    <source>
        <dbReference type="SAM" id="SignalP"/>
    </source>
</evidence>
<dbReference type="PANTHER" id="PTHR30460:SF0">
    <property type="entry name" value="MODERATE CONDUCTANCE MECHANOSENSITIVE CHANNEL YBIO"/>
    <property type="match status" value="1"/>
</dbReference>
<comment type="caution">
    <text evidence="14">The sequence shown here is derived from an EMBL/GenBank/DDBJ whole genome shotgun (WGS) entry which is preliminary data.</text>
</comment>
<dbReference type="SUPFAM" id="SSF82689">
    <property type="entry name" value="Mechanosensitive channel protein MscS (YggB), C-terminal domain"/>
    <property type="match status" value="1"/>
</dbReference>
<dbReference type="SUPFAM" id="SSF50182">
    <property type="entry name" value="Sm-like ribonucleoproteins"/>
    <property type="match status" value="1"/>
</dbReference>
<evidence type="ECO:0000256" key="7">
    <source>
        <dbReference type="SAM" id="MobiDB-lite"/>
    </source>
</evidence>
<feature type="transmembrane region" description="Helical" evidence="8">
    <location>
        <begin position="279"/>
        <end position="297"/>
    </location>
</feature>
<keyword evidence="3" id="KW-1003">Cell membrane</keyword>
<dbReference type="InterPro" id="IPR006685">
    <property type="entry name" value="MscS_channel_2nd"/>
</dbReference>
<dbReference type="EMBL" id="JMSZ01000042">
    <property type="protein sequence ID" value="KDE38647.1"/>
    <property type="molecule type" value="Genomic_DNA"/>
</dbReference>
<feature type="region of interest" description="Disordered" evidence="7">
    <location>
        <begin position="716"/>
        <end position="754"/>
    </location>
</feature>
<protein>
    <submittedName>
        <fullName evidence="14">Potassium efflux system KefA protein</fullName>
    </submittedName>
</protein>
<dbReference type="STRING" id="267850.ADINL_3102"/>
<feature type="transmembrane region" description="Helical" evidence="8">
    <location>
        <begin position="491"/>
        <end position="513"/>
    </location>
</feature>
<keyword evidence="6 8" id="KW-0472">Membrane</keyword>
<comment type="subcellular location">
    <subcellularLocation>
        <location evidence="1">Cell membrane</location>
        <topology evidence="1">Multi-pass membrane protein</topology>
    </subcellularLocation>
</comment>
<evidence type="ECO:0000313" key="14">
    <source>
        <dbReference type="EMBL" id="KDE38647.1"/>
    </source>
</evidence>
<dbReference type="Pfam" id="PF00924">
    <property type="entry name" value="MS_channel_2nd"/>
    <property type="match status" value="1"/>
</dbReference>
<dbReference type="InterPro" id="IPR011014">
    <property type="entry name" value="MscS_channel_TM-2"/>
</dbReference>
<feature type="domain" description="Moderate conductance mechanosensitive channel YbiO-like transmembrane helix 1" evidence="13">
    <location>
        <begin position="359"/>
        <end position="437"/>
    </location>
</feature>
<dbReference type="RefSeq" id="WP_036550088.1">
    <property type="nucleotide sequence ID" value="NZ_JMSZ01000042.1"/>
</dbReference>
<dbReference type="AlphaFoldDB" id="A0A063Y2A0"/>
<keyword evidence="4 8" id="KW-0812">Transmembrane</keyword>
<evidence type="ECO:0000256" key="5">
    <source>
        <dbReference type="ARBA" id="ARBA00022989"/>
    </source>
</evidence>
<dbReference type="InterPro" id="IPR057485">
    <property type="entry name" value="YbiO-like_TM1"/>
</dbReference>
<dbReference type="InterPro" id="IPR045276">
    <property type="entry name" value="YbiO_bact"/>
</dbReference>
<dbReference type="SUPFAM" id="SSF82861">
    <property type="entry name" value="Mechanosensitive channel protein MscS (YggB), transmembrane region"/>
    <property type="match status" value="1"/>
</dbReference>
<dbReference type="OrthoDB" id="6500477at2"/>
<dbReference type="Pfam" id="PF21082">
    <property type="entry name" value="MS_channel_3rd"/>
    <property type="match status" value="1"/>
</dbReference>
<keyword evidence="5 8" id="KW-1133">Transmembrane helix</keyword>
<feature type="domain" description="Mechanosensitive ion channel MscS" evidence="10">
    <location>
        <begin position="539"/>
        <end position="603"/>
    </location>
</feature>